<dbReference type="RefSeq" id="WP_386822460.1">
    <property type="nucleotide sequence ID" value="NZ_JBHTIF010000001.1"/>
</dbReference>
<dbReference type="CDD" id="cd17624">
    <property type="entry name" value="REC_OmpR_PmrA-like"/>
    <property type="match status" value="1"/>
</dbReference>
<organism evidence="8 9">
    <name type="scientific">Lysobacter brunescens</name>
    <dbReference type="NCBI Taxonomy" id="262323"/>
    <lineage>
        <taxon>Bacteria</taxon>
        <taxon>Pseudomonadati</taxon>
        <taxon>Pseudomonadota</taxon>
        <taxon>Gammaproteobacteria</taxon>
        <taxon>Lysobacterales</taxon>
        <taxon>Lysobacteraceae</taxon>
        <taxon>Lysobacter</taxon>
    </lineage>
</organism>
<dbReference type="EMBL" id="JBHTIF010000001">
    <property type="protein sequence ID" value="MFD0724820.1"/>
    <property type="molecule type" value="Genomic_DNA"/>
</dbReference>
<dbReference type="InterPro" id="IPR001789">
    <property type="entry name" value="Sig_transdc_resp-reg_receiver"/>
</dbReference>
<sequence>MRILLVEDDESLGEGLRTALRRAAYTVDWLRDGASALAAIRDGGFDLVVLDLGLPHVDGIEVIRQSRRAGADVPILVLSARERSRDRTLGLDAGADDYLGKPFDVNELLARVRAQLRRSVGRATPLLRFGALELDPVQLAVSWRGRAIDLPRREFALLRLLMEQRGRPITRESAQQRLYGWDEDVASNALDVHVHALRRKLDPALIRTLRGVGYALDEQVAQSAPVPSAPSQDGSAG</sequence>
<dbReference type="Pfam" id="PF00486">
    <property type="entry name" value="Trans_reg_C"/>
    <property type="match status" value="1"/>
</dbReference>
<dbReference type="PANTHER" id="PTHR48111">
    <property type="entry name" value="REGULATOR OF RPOS"/>
    <property type="match status" value="1"/>
</dbReference>
<keyword evidence="2 5" id="KW-0238">DNA-binding</keyword>
<evidence type="ECO:0000256" key="2">
    <source>
        <dbReference type="ARBA" id="ARBA00023125"/>
    </source>
</evidence>
<dbReference type="SMART" id="SM00448">
    <property type="entry name" value="REC"/>
    <property type="match status" value="1"/>
</dbReference>
<feature type="domain" description="OmpR/PhoB-type" evidence="7">
    <location>
        <begin position="124"/>
        <end position="218"/>
    </location>
</feature>
<keyword evidence="3" id="KW-0804">Transcription</keyword>
<proteinExistence type="predicted"/>
<dbReference type="Gene3D" id="3.40.50.2300">
    <property type="match status" value="1"/>
</dbReference>
<evidence type="ECO:0000256" key="4">
    <source>
        <dbReference type="PROSITE-ProRule" id="PRU00169"/>
    </source>
</evidence>
<dbReference type="Pfam" id="PF00072">
    <property type="entry name" value="Response_reg"/>
    <property type="match status" value="1"/>
</dbReference>
<dbReference type="PANTHER" id="PTHR48111:SF67">
    <property type="entry name" value="TRANSCRIPTIONAL REGULATORY PROTEIN TCTD"/>
    <property type="match status" value="1"/>
</dbReference>
<evidence type="ECO:0000256" key="3">
    <source>
        <dbReference type="ARBA" id="ARBA00023163"/>
    </source>
</evidence>
<dbReference type="InterPro" id="IPR001867">
    <property type="entry name" value="OmpR/PhoB-type_DNA-bd"/>
</dbReference>
<evidence type="ECO:0000256" key="1">
    <source>
        <dbReference type="ARBA" id="ARBA00023015"/>
    </source>
</evidence>
<keyword evidence="9" id="KW-1185">Reference proteome</keyword>
<evidence type="ECO:0000259" key="6">
    <source>
        <dbReference type="PROSITE" id="PS50110"/>
    </source>
</evidence>
<dbReference type="Gene3D" id="6.10.250.690">
    <property type="match status" value="1"/>
</dbReference>
<dbReference type="SUPFAM" id="SSF46894">
    <property type="entry name" value="C-terminal effector domain of the bipartite response regulators"/>
    <property type="match status" value="1"/>
</dbReference>
<evidence type="ECO:0000259" key="7">
    <source>
        <dbReference type="PROSITE" id="PS51755"/>
    </source>
</evidence>
<name>A0ABW2Y9G4_9GAMM</name>
<dbReference type="PROSITE" id="PS50110">
    <property type="entry name" value="RESPONSE_REGULATORY"/>
    <property type="match status" value="1"/>
</dbReference>
<dbReference type="CDD" id="cd00383">
    <property type="entry name" value="trans_reg_C"/>
    <property type="match status" value="1"/>
</dbReference>
<comment type="caution">
    <text evidence="8">The sequence shown here is derived from an EMBL/GenBank/DDBJ whole genome shotgun (WGS) entry which is preliminary data.</text>
</comment>
<feature type="domain" description="Response regulatory" evidence="6">
    <location>
        <begin position="2"/>
        <end position="116"/>
    </location>
</feature>
<dbReference type="InterPro" id="IPR039420">
    <property type="entry name" value="WalR-like"/>
</dbReference>
<gene>
    <name evidence="8" type="ORF">ACFQ0E_04325</name>
</gene>
<feature type="modified residue" description="4-aspartylphosphate" evidence="4">
    <location>
        <position position="51"/>
    </location>
</feature>
<keyword evidence="1" id="KW-0805">Transcription regulation</keyword>
<dbReference type="Gene3D" id="1.10.10.10">
    <property type="entry name" value="Winged helix-like DNA-binding domain superfamily/Winged helix DNA-binding domain"/>
    <property type="match status" value="1"/>
</dbReference>
<evidence type="ECO:0000256" key="5">
    <source>
        <dbReference type="PROSITE-ProRule" id="PRU01091"/>
    </source>
</evidence>
<feature type="DNA-binding region" description="OmpR/PhoB-type" evidence="5">
    <location>
        <begin position="124"/>
        <end position="218"/>
    </location>
</feature>
<evidence type="ECO:0000313" key="8">
    <source>
        <dbReference type="EMBL" id="MFD0724820.1"/>
    </source>
</evidence>
<evidence type="ECO:0000313" key="9">
    <source>
        <dbReference type="Proteomes" id="UP001597110"/>
    </source>
</evidence>
<accession>A0ABW2Y9G4</accession>
<keyword evidence="4" id="KW-0597">Phosphoprotein</keyword>
<protein>
    <submittedName>
        <fullName evidence="8">Response regulator transcription factor</fullName>
    </submittedName>
</protein>
<dbReference type="SMART" id="SM00862">
    <property type="entry name" value="Trans_reg_C"/>
    <property type="match status" value="1"/>
</dbReference>
<dbReference type="InterPro" id="IPR036388">
    <property type="entry name" value="WH-like_DNA-bd_sf"/>
</dbReference>
<dbReference type="InterPro" id="IPR016032">
    <property type="entry name" value="Sig_transdc_resp-reg_C-effctor"/>
</dbReference>
<reference evidence="9" key="1">
    <citation type="journal article" date="2019" name="Int. J. Syst. Evol. Microbiol.">
        <title>The Global Catalogue of Microorganisms (GCM) 10K type strain sequencing project: providing services to taxonomists for standard genome sequencing and annotation.</title>
        <authorList>
            <consortium name="The Broad Institute Genomics Platform"/>
            <consortium name="The Broad Institute Genome Sequencing Center for Infectious Disease"/>
            <person name="Wu L."/>
            <person name="Ma J."/>
        </authorList>
    </citation>
    <scope>NUCLEOTIDE SEQUENCE [LARGE SCALE GENOMIC DNA]</scope>
    <source>
        <strain evidence="9">CCUG 55585</strain>
    </source>
</reference>
<dbReference type="PROSITE" id="PS51755">
    <property type="entry name" value="OMPR_PHOB"/>
    <property type="match status" value="1"/>
</dbReference>
<dbReference type="InterPro" id="IPR011006">
    <property type="entry name" value="CheY-like_superfamily"/>
</dbReference>
<dbReference type="SUPFAM" id="SSF52172">
    <property type="entry name" value="CheY-like"/>
    <property type="match status" value="1"/>
</dbReference>
<dbReference type="Proteomes" id="UP001597110">
    <property type="component" value="Unassembled WGS sequence"/>
</dbReference>